<dbReference type="GO" id="GO:0005198">
    <property type="term" value="F:structural molecule activity"/>
    <property type="evidence" value="ECO:0007669"/>
    <property type="project" value="InterPro"/>
</dbReference>
<evidence type="ECO:0000313" key="5">
    <source>
        <dbReference type="Proteomes" id="UP000515292"/>
    </source>
</evidence>
<evidence type="ECO:0000313" key="4">
    <source>
        <dbReference type="EMBL" id="QMW23697.1"/>
    </source>
</evidence>
<gene>
    <name evidence="4" type="ORF">H3309_04190</name>
</gene>
<proteinExistence type="inferred from homology"/>
<evidence type="ECO:0000256" key="2">
    <source>
        <dbReference type="ARBA" id="ARBA00009272"/>
    </source>
</evidence>
<dbReference type="Pfam" id="PF02049">
    <property type="entry name" value="FliE"/>
    <property type="match status" value="1"/>
</dbReference>
<keyword evidence="3" id="KW-0975">Bacterial flagellum</keyword>
<evidence type="ECO:0000256" key="1">
    <source>
        <dbReference type="ARBA" id="ARBA00004117"/>
    </source>
</evidence>
<dbReference type="GO" id="GO:0071973">
    <property type="term" value="P:bacterial-type flagellum-dependent cell motility"/>
    <property type="evidence" value="ECO:0007669"/>
    <property type="project" value="InterPro"/>
</dbReference>
<protein>
    <submittedName>
        <fullName evidence="4">Flagellar hook-basal body complex protein FliE</fullName>
    </submittedName>
</protein>
<dbReference type="GO" id="GO:0003774">
    <property type="term" value="F:cytoskeletal motor activity"/>
    <property type="evidence" value="ECO:0007669"/>
    <property type="project" value="InterPro"/>
</dbReference>
<keyword evidence="4" id="KW-0969">Cilium</keyword>
<keyword evidence="5" id="KW-1185">Reference proteome</keyword>
<comment type="subcellular location">
    <subcellularLocation>
        <location evidence="1">Bacterial flagellum basal body</location>
    </subcellularLocation>
</comment>
<evidence type="ECO:0000256" key="3">
    <source>
        <dbReference type="ARBA" id="ARBA00023143"/>
    </source>
</evidence>
<name>A0A7G5IK05_9SPHN</name>
<keyword evidence="4" id="KW-0282">Flagellum</keyword>
<sequence>MVESIGTQGISAYASTVGRTISGTAAQTSDAGNAGSFGAMLSGMVDTARAAGVAAEMEGAKSAAGQGDLIATAASFNAAEVALETLVATRDRAVAAFNDIIRMQV</sequence>
<dbReference type="RefSeq" id="WP_182297520.1">
    <property type="nucleotide sequence ID" value="NZ_CP059851.1"/>
</dbReference>
<dbReference type="EMBL" id="CP059851">
    <property type="protein sequence ID" value="QMW23697.1"/>
    <property type="molecule type" value="Genomic_DNA"/>
</dbReference>
<dbReference type="InterPro" id="IPR001624">
    <property type="entry name" value="FliE"/>
</dbReference>
<dbReference type="Proteomes" id="UP000515292">
    <property type="component" value="Chromosome"/>
</dbReference>
<keyword evidence="4" id="KW-0966">Cell projection</keyword>
<dbReference type="GO" id="GO:0009425">
    <property type="term" value="C:bacterial-type flagellum basal body"/>
    <property type="evidence" value="ECO:0007669"/>
    <property type="project" value="UniProtKB-SubCell"/>
</dbReference>
<dbReference type="PANTHER" id="PTHR34653">
    <property type="match status" value="1"/>
</dbReference>
<accession>A0A7G5IK05</accession>
<comment type="similarity">
    <text evidence="2">Belongs to the FliE family.</text>
</comment>
<dbReference type="KEGG" id="sand:H3309_04190"/>
<dbReference type="AlphaFoldDB" id="A0A7G5IK05"/>
<reference evidence="4 5" key="1">
    <citation type="submission" date="2020-07" db="EMBL/GenBank/DDBJ databases">
        <title>Complete genome sequence for Sandaracinobacter sp. M6.</title>
        <authorList>
            <person name="Tang Y."/>
            <person name="Liu Q."/>
            <person name="Guo Z."/>
            <person name="Lei P."/>
            <person name="Huang B."/>
        </authorList>
    </citation>
    <scope>NUCLEOTIDE SEQUENCE [LARGE SCALE GENOMIC DNA]</scope>
    <source>
        <strain evidence="4 5">M6</strain>
    </source>
</reference>
<organism evidence="4 5">
    <name type="scientific">Sandaracinobacteroides saxicola</name>
    <dbReference type="NCBI Taxonomy" id="2759707"/>
    <lineage>
        <taxon>Bacteria</taxon>
        <taxon>Pseudomonadati</taxon>
        <taxon>Pseudomonadota</taxon>
        <taxon>Alphaproteobacteria</taxon>
        <taxon>Sphingomonadales</taxon>
        <taxon>Sphingosinicellaceae</taxon>
        <taxon>Sandaracinobacteroides</taxon>
    </lineage>
</organism>
<dbReference type="PANTHER" id="PTHR34653:SF1">
    <property type="entry name" value="FLAGELLAR HOOK-BASAL BODY COMPLEX PROTEIN FLIE"/>
    <property type="match status" value="1"/>
</dbReference>